<accession>A0ABS8TNC2</accession>
<sequence length="82" mass="9406">HPSISFNPCDEWIEDRMYEVDKAERAVTPVNTIGGVAATRVRDFTKKVQTKFHHPKGDGKFRGREKGNKRARIGNLEILQQK</sequence>
<dbReference type="Proteomes" id="UP000823775">
    <property type="component" value="Unassembled WGS sequence"/>
</dbReference>
<protein>
    <submittedName>
        <fullName evidence="1">Uncharacterized protein</fullName>
    </submittedName>
</protein>
<organism evidence="1 2">
    <name type="scientific">Datura stramonium</name>
    <name type="common">Jimsonweed</name>
    <name type="synonym">Common thornapple</name>
    <dbReference type="NCBI Taxonomy" id="4076"/>
    <lineage>
        <taxon>Eukaryota</taxon>
        <taxon>Viridiplantae</taxon>
        <taxon>Streptophyta</taxon>
        <taxon>Embryophyta</taxon>
        <taxon>Tracheophyta</taxon>
        <taxon>Spermatophyta</taxon>
        <taxon>Magnoliopsida</taxon>
        <taxon>eudicotyledons</taxon>
        <taxon>Gunneridae</taxon>
        <taxon>Pentapetalae</taxon>
        <taxon>asterids</taxon>
        <taxon>lamiids</taxon>
        <taxon>Solanales</taxon>
        <taxon>Solanaceae</taxon>
        <taxon>Solanoideae</taxon>
        <taxon>Datureae</taxon>
        <taxon>Datura</taxon>
    </lineage>
</organism>
<dbReference type="EMBL" id="JACEIK010001909">
    <property type="protein sequence ID" value="MCD7473039.1"/>
    <property type="molecule type" value="Genomic_DNA"/>
</dbReference>
<gene>
    <name evidence="1" type="ORF">HAX54_014591</name>
</gene>
<name>A0ABS8TNC2_DATST</name>
<proteinExistence type="predicted"/>
<evidence type="ECO:0000313" key="2">
    <source>
        <dbReference type="Proteomes" id="UP000823775"/>
    </source>
</evidence>
<comment type="caution">
    <text evidence="1">The sequence shown here is derived from an EMBL/GenBank/DDBJ whole genome shotgun (WGS) entry which is preliminary data.</text>
</comment>
<keyword evidence="2" id="KW-1185">Reference proteome</keyword>
<reference evidence="1 2" key="1">
    <citation type="journal article" date="2021" name="BMC Genomics">
        <title>Datura genome reveals duplications of psychoactive alkaloid biosynthetic genes and high mutation rate following tissue culture.</title>
        <authorList>
            <person name="Rajewski A."/>
            <person name="Carter-House D."/>
            <person name="Stajich J."/>
            <person name="Litt A."/>
        </authorList>
    </citation>
    <scope>NUCLEOTIDE SEQUENCE [LARGE SCALE GENOMIC DNA]</scope>
    <source>
        <strain evidence="1">AR-01</strain>
    </source>
</reference>
<evidence type="ECO:0000313" key="1">
    <source>
        <dbReference type="EMBL" id="MCD7473039.1"/>
    </source>
</evidence>
<feature type="non-terminal residue" evidence="1">
    <location>
        <position position="82"/>
    </location>
</feature>
<feature type="non-terminal residue" evidence="1">
    <location>
        <position position="1"/>
    </location>
</feature>